<dbReference type="Pfam" id="PF00076">
    <property type="entry name" value="RRM_1"/>
    <property type="match status" value="1"/>
</dbReference>
<accession>A0A0B6Z740</accession>
<dbReference type="GO" id="GO:0005730">
    <property type="term" value="C:nucleolus"/>
    <property type="evidence" value="ECO:0007669"/>
    <property type="project" value="TreeGrafter"/>
</dbReference>
<dbReference type="SUPFAM" id="SSF54928">
    <property type="entry name" value="RNA-binding domain, RBD"/>
    <property type="match status" value="1"/>
</dbReference>
<evidence type="ECO:0000256" key="1">
    <source>
        <dbReference type="ARBA" id="ARBA00022884"/>
    </source>
</evidence>
<name>A0A0B6Z740_9EUPU</name>
<dbReference type="CDD" id="cd12400">
    <property type="entry name" value="RRM_Nop6"/>
    <property type="match status" value="1"/>
</dbReference>
<feature type="domain" description="RRM" evidence="4">
    <location>
        <begin position="223"/>
        <end position="300"/>
    </location>
</feature>
<dbReference type="InterPro" id="IPR035979">
    <property type="entry name" value="RBD_domain_sf"/>
</dbReference>
<evidence type="ECO:0000313" key="5">
    <source>
        <dbReference type="EMBL" id="CEK63495.1"/>
    </source>
</evidence>
<evidence type="ECO:0000256" key="3">
    <source>
        <dbReference type="SAM" id="MobiDB-lite"/>
    </source>
</evidence>
<dbReference type="Gene3D" id="3.30.70.330">
    <property type="match status" value="1"/>
</dbReference>
<feature type="compositionally biased region" description="Basic and acidic residues" evidence="3">
    <location>
        <begin position="50"/>
        <end position="68"/>
    </location>
</feature>
<dbReference type="GO" id="GO:0042274">
    <property type="term" value="P:ribosomal small subunit biogenesis"/>
    <property type="evidence" value="ECO:0007669"/>
    <property type="project" value="TreeGrafter"/>
</dbReference>
<dbReference type="PANTHER" id="PTHR23236:SF51">
    <property type="entry name" value="NUCLEOLAR PROTEIN 6"/>
    <property type="match status" value="1"/>
</dbReference>
<dbReference type="SMART" id="SM00360">
    <property type="entry name" value="RRM"/>
    <property type="match status" value="1"/>
</dbReference>
<keyword evidence="1 2" id="KW-0694">RNA-binding</keyword>
<dbReference type="AlphaFoldDB" id="A0A0B6Z740"/>
<evidence type="ECO:0000256" key="2">
    <source>
        <dbReference type="PROSITE-ProRule" id="PRU00176"/>
    </source>
</evidence>
<feature type="region of interest" description="Disordered" evidence="3">
    <location>
        <begin position="34"/>
        <end position="86"/>
    </location>
</feature>
<dbReference type="InterPro" id="IPR034228">
    <property type="entry name" value="Nop6_RRM"/>
</dbReference>
<dbReference type="InterPro" id="IPR000504">
    <property type="entry name" value="RRM_dom"/>
</dbReference>
<protein>
    <recommendedName>
        <fullName evidence="4">RRM domain-containing protein</fullName>
    </recommendedName>
</protein>
<dbReference type="PANTHER" id="PTHR23236">
    <property type="entry name" value="EUKARYOTIC TRANSLATION INITIATION FACTOR 4B/4H"/>
    <property type="match status" value="1"/>
</dbReference>
<feature type="compositionally biased region" description="Basic residues" evidence="3">
    <location>
        <begin position="310"/>
        <end position="325"/>
    </location>
</feature>
<dbReference type="InterPro" id="IPR012677">
    <property type="entry name" value="Nucleotide-bd_a/b_plait_sf"/>
</dbReference>
<sequence>NKSSCSCPPNKPQPRLIISFMASSHVKHQFKQDTLPKGNFQHGTNGTVSHKVDKSNSDRTERRKEWWNKKKKSNLESTEGSTMEKTTPGVISLEIGKEKSYESQAQRPKLRNRETISKPDSLKYEPDFNRGFHNKIMQNLFTDTSKKKKNKQHKELNESLTKSVKRKPTSPLAITEPVNAKKIKNDSADINEVFDSYKFSMKLINGDVDVSKNAAGKDSKNKYVLFIGNLPFDITREQLEEHFRKTGGIKSIRIPKEKHTDKGRGFAYMEFESRISHGIALRLHQTTLGGRKINVEFTSIGGGKSEKRKEKLKIKNQKRKKMKMN</sequence>
<dbReference type="GO" id="GO:0019843">
    <property type="term" value="F:rRNA binding"/>
    <property type="evidence" value="ECO:0007669"/>
    <property type="project" value="TreeGrafter"/>
</dbReference>
<organism evidence="5">
    <name type="scientific">Arion vulgaris</name>
    <dbReference type="NCBI Taxonomy" id="1028688"/>
    <lineage>
        <taxon>Eukaryota</taxon>
        <taxon>Metazoa</taxon>
        <taxon>Spiralia</taxon>
        <taxon>Lophotrochozoa</taxon>
        <taxon>Mollusca</taxon>
        <taxon>Gastropoda</taxon>
        <taxon>Heterobranchia</taxon>
        <taxon>Euthyneura</taxon>
        <taxon>Panpulmonata</taxon>
        <taxon>Eupulmonata</taxon>
        <taxon>Stylommatophora</taxon>
        <taxon>Helicina</taxon>
        <taxon>Arionoidea</taxon>
        <taxon>Arionidae</taxon>
        <taxon>Arion</taxon>
    </lineage>
</organism>
<gene>
    <name evidence="5" type="primary">ORF48490</name>
</gene>
<evidence type="ECO:0000259" key="4">
    <source>
        <dbReference type="PROSITE" id="PS50102"/>
    </source>
</evidence>
<proteinExistence type="predicted"/>
<reference evidence="5" key="1">
    <citation type="submission" date="2014-12" db="EMBL/GenBank/DDBJ databases">
        <title>Insight into the proteome of Arion vulgaris.</title>
        <authorList>
            <person name="Aradska J."/>
            <person name="Bulat T."/>
            <person name="Smidak R."/>
            <person name="Sarate P."/>
            <person name="Gangsoo J."/>
            <person name="Sialana F."/>
            <person name="Bilban M."/>
            <person name="Lubec G."/>
        </authorList>
    </citation>
    <scope>NUCLEOTIDE SEQUENCE</scope>
    <source>
        <tissue evidence="5">Skin</tissue>
    </source>
</reference>
<feature type="region of interest" description="Disordered" evidence="3">
    <location>
        <begin position="304"/>
        <end position="325"/>
    </location>
</feature>
<dbReference type="EMBL" id="HACG01016630">
    <property type="protein sequence ID" value="CEK63495.1"/>
    <property type="molecule type" value="Transcribed_RNA"/>
</dbReference>
<dbReference type="PROSITE" id="PS50102">
    <property type="entry name" value="RRM"/>
    <property type="match status" value="1"/>
</dbReference>
<feature type="non-terminal residue" evidence="5">
    <location>
        <position position="1"/>
    </location>
</feature>
<feature type="region of interest" description="Disordered" evidence="3">
    <location>
        <begin position="145"/>
        <end position="168"/>
    </location>
</feature>